<protein>
    <recommendedName>
        <fullName evidence="6">Knottin scorpion toxin-like domain-containing protein</fullName>
    </recommendedName>
</protein>
<feature type="signal peptide" evidence="3">
    <location>
        <begin position="1"/>
        <end position="24"/>
    </location>
</feature>
<evidence type="ECO:0008006" key="6">
    <source>
        <dbReference type="Google" id="ProtNLM"/>
    </source>
</evidence>
<dbReference type="InterPro" id="IPR002061">
    <property type="entry name" value="Scorpion_toxinL/defensin"/>
</dbReference>
<evidence type="ECO:0000313" key="4">
    <source>
        <dbReference type="EMBL" id="VVB06269.1"/>
    </source>
</evidence>
<keyword evidence="2" id="KW-0964">Secreted</keyword>
<organism evidence="4 5">
    <name type="scientific">Arabis nemorensis</name>
    <dbReference type="NCBI Taxonomy" id="586526"/>
    <lineage>
        <taxon>Eukaryota</taxon>
        <taxon>Viridiplantae</taxon>
        <taxon>Streptophyta</taxon>
        <taxon>Embryophyta</taxon>
        <taxon>Tracheophyta</taxon>
        <taxon>Spermatophyta</taxon>
        <taxon>Magnoliopsida</taxon>
        <taxon>eudicotyledons</taxon>
        <taxon>Gunneridae</taxon>
        <taxon>Pentapetalae</taxon>
        <taxon>rosids</taxon>
        <taxon>malvids</taxon>
        <taxon>Brassicales</taxon>
        <taxon>Brassicaceae</taxon>
        <taxon>Arabideae</taxon>
        <taxon>Arabis</taxon>
    </lineage>
</organism>
<evidence type="ECO:0000313" key="5">
    <source>
        <dbReference type="Proteomes" id="UP000489600"/>
    </source>
</evidence>
<sequence length="102" mass="11418">MKSVSILALLVLFVVVLETSKIKANKNACYEEYNPTGDDTPDFLLCRVPIYPSLCYKKCLETREGAKGGKCDFEINPEDTKCFCNYCSDDSTPLYLTKPTDA</sequence>
<gene>
    <name evidence="4" type="ORF">ANE_LOCUS16713</name>
</gene>
<feature type="chain" id="PRO_5021716407" description="Knottin scorpion toxin-like domain-containing protein" evidence="3">
    <location>
        <begin position="25"/>
        <end position="102"/>
    </location>
</feature>
<dbReference type="GO" id="GO:0019871">
    <property type="term" value="F:sodium channel inhibitor activity"/>
    <property type="evidence" value="ECO:0007669"/>
    <property type="project" value="InterPro"/>
</dbReference>
<evidence type="ECO:0000256" key="3">
    <source>
        <dbReference type="SAM" id="SignalP"/>
    </source>
</evidence>
<dbReference type="Gene3D" id="3.30.30.10">
    <property type="entry name" value="Knottin, scorpion toxin-like"/>
    <property type="match status" value="1"/>
</dbReference>
<keyword evidence="3" id="KW-0732">Signal</keyword>
<proteinExistence type="predicted"/>
<accession>A0A565BY46</accession>
<evidence type="ECO:0000256" key="2">
    <source>
        <dbReference type="ARBA" id="ARBA00022525"/>
    </source>
</evidence>
<dbReference type="Pfam" id="PF00537">
    <property type="entry name" value="Toxin_3"/>
    <property type="match status" value="1"/>
</dbReference>
<dbReference type="OrthoDB" id="1091122at2759"/>
<dbReference type="Proteomes" id="UP000489600">
    <property type="component" value="Unassembled WGS sequence"/>
</dbReference>
<dbReference type="EMBL" id="CABITT030000005">
    <property type="protein sequence ID" value="VVB06269.1"/>
    <property type="molecule type" value="Genomic_DNA"/>
</dbReference>
<dbReference type="InterPro" id="IPR036574">
    <property type="entry name" value="Scorpion_toxin-like_sf"/>
</dbReference>
<dbReference type="GO" id="GO:0005576">
    <property type="term" value="C:extracellular region"/>
    <property type="evidence" value="ECO:0007669"/>
    <property type="project" value="UniProtKB-SubCell"/>
</dbReference>
<name>A0A565BY46_9BRAS</name>
<comment type="subcellular location">
    <subcellularLocation>
        <location evidence="1">Secreted</location>
    </subcellularLocation>
</comment>
<comment type="caution">
    <text evidence="4">The sequence shown here is derived from an EMBL/GenBank/DDBJ whole genome shotgun (WGS) entry which is preliminary data.</text>
</comment>
<keyword evidence="5" id="KW-1185">Reference proteome</keyword>
<dbReference type="AlphaFoldDB" id="A0A565BY46"/>
<evidence type="ECO:0000256" key="1">
    <source>
        <dbReference type="ARBA" id="ARBA00004613"/>
    </source>
</evidence>
<reference evidence="4" key="1">
    <citation type="submission" date="2019-07" db="EMBL/GenBank/DDBJ databases">
        <authorList>
            <person name="Dittberner H."/>
        </authorList>
    </citation>
    <scope>NUCLEOTIDE SEQUENCE [LARGE SCALE GENOMIC DNA]</scope>
</reference>
<dbReference type="SUPFAM" id="SSF57095">
    <property type="entry name" value="Scorpion toxin-like"/>
    <property type="match status" value="1"/>
</dbReference>